<evidence type="ECO:0000313" key="3">
    <source>
        <dbReference type="EMBL" id="EAR88974.2"/>
    </source>
</evidence>
<proteinExistence type="predicted"/>
<organism evidence="3 4">
    <name type="scientific">Tetrahymena thermophila (strain SB210)</name>
    <dbReference type="NCBI Taxonomy" id="312017"/>
    <lineage>
        <taxon>Eukaryota</taxon>
        <taxon>Sar</taxon>
        <taxon>Alveolata</taxon>
        <taxon>Ciliophora</taxon>
        <taxon>Intramacronucleata</taxon>
        <taxon>Oligohymenophorea</taxon>
        <taxon>Hymenostomatida</taxon>
        <taxon>Tetrahymenina</taxon>
        <taxon>Tetrahymenidae</taxon>
        <taxon>Tetrahymena</taxon>
    </lineage>
</organism>
<evidence type="ECO:0000256" key="1">
    <source>
        <dbReference type="SAM" id="Phobius"/>
    </source>
</evidence>
<dbReference type="InterPro" id="IPR036322">
    <property type="entry name" value="WD40_repeat_dom_sf"/>
</dbReference>
<feature type="chain" id="PRO_5004201209" evidence="2">
    <location>
        <begin position="19"/>
        <end position="3334"/>
    </location>
</feature>
<accession>Q22UJ6</accession>
<dbReference type="InParanoid" id="Q22UJ6"/>
<feature type="transmembrane region" description="Helical" evidence="1">
    <location>
        <begin position="3115"/>
        <end position="3137"/>
    </location>
</feature>
<keyword evidence="4" id="KW-1185">Reference proteome</keyword>
<dbReference type="SUPFAM" id="SSF50978">
    <property type="entry name" value="WD40 repeat-like"/>
    <property type="match status" value="1"/>
</dbReference>
<dbReference type="KEGG" id="tet:TTHERM_00554290"/>
<name>Q22UJ6_TETTS</name>
<evidence type="ECO:0000256" key="2">
    <source>
        <dbReference type="SAM" id="SignalP"/>
    </source>
</evidence>
<feature type="transmembrane region" description="Helical" evidence="1">
    <location>
        <begin position="2960"/>
        <end position="2985"/>
    </location>
</feature>
<keyword evidence="1" id="KW-0472">Membrane</keyword>
<dbReference type="PANTHER" id="PTHR11319:SF35">
    <property type="entry name" value="OUTER MEMBRANE PROTEIN PMPC-RELATED"/>
    <property type="match status" value="1"/>
</dbReference>
<feature type="transmembrane region" description="Helical" evidence="1">
    <location>
        <begin position="2997"/>
        <end position="3019"/>
    </location>
</feature>
<dbReference type="RefSeq" id="XP_001009219.2">
    <property type="nucleotide sequence ID" value="XM_001009219.2"/>
</dbReference>
<gene>
    <name evidence="3" type="ORF">TTHERM_00554290</name>
</gene>
<reference evidence="4" key="1">
    <citation type="journal article" date="2006" name="PLoS Biol.">
        <title>Macronuclear genome sequence of the ciliate Tetrahymena thermophila, a model eukaryote.</title>
        <authorList>
            <person name="Eisen J.A."/>
            <person name="Coyne R.S."/>
            <person name="Wu M."/>
            <person name="Wu D."/>
            <person name="Thiagarajan M."/>
            <person name="Wortman J.R."/>
            <person name="Badger J.H."/>
            <person name="Ren Q."/>
            <person name="Amedeo P."/>
            <person name="Jones K.M."/>
            <person name="Tallon L.J."/>
            <person name="Delcher A.L."/>
            <person name="Salzberg S.L."/>
            <person name="Silva J.C."/>
            <person name="Haas B.J."/>
            <person name="Majoros W.H."/>
            <person name="Farzad M."/>
            <person name="Carlton J.M."/>
            <person name="Smith R.K. Jr."/>
            <person name="Garg J."/>
            <person name="Pearlman R.E."/>
            <person name="Karrer K.M."/>
            <person name="Sun L."/>
            <person name="Manning G."/>
            <person name="Elde N.C."/>
            <person name="Turkewitz A.P."/>
            <person name="Asai D.J."/>
            <person name="Wilkes D.E."/>
            <person name="Wang Y."/>
            <person name="Cai H."/>
            <person name="Collins K."/>
            <person name="Stewart B.A."/>
            <person name="Lee S.R."/>
            <person name="Wilamowska K."/>
            <person name="Weinberg Z."/>
            <person name="Ruzzo W.L."/>
            <person name="Wloga D."/>
            <person name="Gaertig J."/>
            <person name="Frankel J."/>
            <person name="Tsao C.-C."/>
            <person name="Gorovsky M.A."/>
            <person name="Keeling P.J."/>
            <person name="Waller R.F."/>
            <person name="Patron N.J."/>
            <person name="Cherry J.M."/>
            <person name="Stover N.A."/>
            <person name="Krieger C.J."/>
            <person name="del Toro C."/>
            <person name="Ryder H.F."/>
            <person name="Williamson S.C."/>
            <person name="Barbeau R.A."/>
            <person name="Hamilton E.P."/>
            <person name="Orias E."/>
        </authorList>
    </citation>
    <scope>NUCLEOTIDE SEQUENCE [LARGE SCALE GENOMIC DNA]</scope>
    <source>
        <strain evidence="4">SB210</strain>
    </source>
</reference>
<feature type="transmembrane region" description="Helical" evidence="1">
    <location>
        <begin position="3050"/>
        <end position="3068"/>
    </location>
</feature>
<feature type="transmembrane region" description="Helical" evidence="1">
    <location>
        <begin position="2884"/>
        <end position="2903"/>
    </location>
</feature>
<dbReference type="HOGENOM" id="CLU_000232_0_0_1"/>
<feature type="transmembrane region" description="Helical" evidence="1">
    <location>
        <begin position="3152"/>
        <end position="3173"/>
    </location>
</feature>
<protein>
    <submittedName>
        <fullName evidence="3">Transmembrane protein, putative</fullName>
    </submittedName>
</protein>
<dbReference type="PANTHER" id="PTHR11319">
    <property type="entry name" value="G PROTEIN-COUPLED RECEPTOR-RELATED"/>
    <property type="match status" value="1"/>
</dbReference>
<dbReference type="EMBL" id="GG662828">
    <property type="protein sequence ID" value="EAR88974.2"/>
    <property type="molecule type" value="Genomic_DNA"/>
</dbReference>
<keyword evidence="1" id="KW-1133">Transmembrane helix</keyword>
<evidence type="ECO:0000313" key="4">
    <source>
        <dbReference type="Proteomes" id="UP000009168"/>
    </source>
</evidence>
<keyword evidence="1 3" id="KW-0812">Transmembrane</keyword>
<feature type="signal peptide" evidence="2">
    <location>
        <begin position="1"/>
        <end position="18"/>
    </location>
</feature>
<dbReference type="GeneID" id="7840664"/>
<sequence length="3334" mass="383273">MILLQFLIFICFQPFIKNQCVQQAGQCQAPDLTCSSCQKPYEDCSQGYLNGASTSQTPSKCSDQYAFYTDLGSCYNQCPSGYSQAEALYECDICYPRQCQQCSPNGCLSCIPGQTFNPVNSSCISNCGSNNQFGTLANTCEDYCPNQIYYYEDFQTMNCQQIEICNSVRVYENLDQSNPPSSQYISHLFSINKDLIISVTQSGEIYVRNYPRLDTVIYQKLNNQQIQNTFNFCSFLSQNDQLNLFITCFTTPVYQIVQLRLNDFRQFYMLGPTSSSVSMTVSNQNFVYFVCVLHDETQVFEFSYQFLPSYQNSQQYQKNTYYIDYKLGFEEVFDLYVYPKVFIQYIAPLAYGSSYGCFFIDQTGNKYRIDTLSNPAVNCYLTQMTTDVRTLIAYNGNTYQFVYINSNTTYTYYNVQTLPNSILQLVSIGQKMFAECVGSILQVYNINLKQLILDTYSTQVLSSFTNAYSQLQFLQDHIIIVQSQLLFLYKFNSNQQLFLLKQIKTNTDTINSLQINYKTDTQFEFLIQKSNNLLQLFTFSTNSPTELAKSTVSLINQPEVLYTQPYITGTQIIQLSNFNQWIEFKQAGYAFIYSSQGNSQALQGSVSGIMKVWDLDLTIARDVYYNVLNFNSTTVILGGIVSSNQLQVIFVDKLTLSTTYKQLLSGTSSNIISSITNISAPQAFYSSKNISVIITGCNKSSVCYSSFFVSPIQTQSQQLNFTFQVTQTNNILYSFVSTQSQKLLIISGTAGSYKLISYNYLGAQENAYSNLQNLSGYIQGYLQDSNSIFYLIANQNMYKINVSTNSIIATINFPSSNQIIISKDFQFYTIEYIQQGTSSYSVSFEFGDLIKFYKKKIQIGSASSPSSVQSQISWNGNYCVIFSVSNVMLFNMVKNTTDYQQAFSKISATSQIVTFQGDYVQLYDTGLISTYSISFNKIVFNQYLASGQGLYSFIQQLTFNNNIPAYLGTSQNIQLASNYSSSIIFYYKNAIPDSTIVYFNFIPVLNKGIYISSTQVTVRDYNLNLDQVASYNYFTSLNPSFDKIYDCIYDNNSNIFIILPQSILIFNLTSNSYSSNIYQFNYQMTSYQIDTYHLRLYAFINSTIIQLSLKDFQSKIVCQYLNYDDSTIQPRGIFYSFKMNSIVSYYRQNVIFYDATSNQITTVQFTDIILGMYYFSQNDYIVVYQKSFCNILWQSTTFSKTFIQLSQIPQCLKDTTLVVSFLPILDSFAIYTSMLNQLQLYRQNLYRDGYSLSSYAVNQVSNIIIDQTNLYLFVATDKGHLLMFNLGNHVFSLQYRNTQPSIQISRSLAYDEQNALVFLRANNTFQIFDAKKQQIFYTRQVDPQTKISLDNNYNMIVGSSFNEFFLIDYVSILQDYSKSLPFNFEPQIYKLNQLSVILINKFECSIKSYVNGQLADYIAFNNKSVCNINMLIYYQSNIDPATYYLIIVYDGLQISYQLQPDSSLKQISTQILDEDIRKVNQIVSSNSQSPYTVFQTQSRIIKLLSINIKQGNQVQNLQNLYQLSPNEELLHIFGDQSLLIFNFSTLTVNLFQNQQVVKQQTITDSVTGLISHQIISDSNKLVGLVFNENIYLISLGQQSAQSSMTTIPMNFPKKQNVMAFFDLNFKRIFIHSSRYSGVAIYDYKNLVWMSIVLPTYAERILSDSMYLFFVSKNSIVIYSLRELKYVNIIRTLKSVKDIKQINSLQNPSVLVIQSVDKVTIYLLQVGIIQVAKTSQQLPSYKLTNVYLDNSLSNVYNVVFEGYSYKYYFSLNLNLNQIGNNLCDQVIPIYPFTYNMYTLLNLQRSDYQVTKSQGISIQNSHFRFYDNSSFNLMKASDFYLDNRAVVSFVGYVTPFTKVQVLPNLNINNTFSNNQGACIFKNLELLFPQSLNLNVNFNCNYIVLDYLKLTIQTNSLILNFTSAFDIKIRNLFISGLNDNNPSTSMQLNFIAQDSINIQNFYIQDSVISQISNPIFTITASNIIQIDTFQIQNCSLQQNSSPFMIISSSIQLQINNLIMNNLFLQSNTFNSMITMQYVNQLSLNSVKLQNVTDQQLTGQQYNSLLYLQQTSNNFTSSISLNQLDIQSSLFQNSNFILLTSVSQLLNMQVSIFNCTFMDNKVNEIFSVDNSNPQFKLNLQNLLVNSVKFKNYILFNNRINMNYNNQRIFTLNNLVLNNCNYTLELNNLNTLLHFNIFLLNLQEFQTVTLSSINLNQIQIDIHFTQLTFSAQDPSTTIAQVNYYFMNLENIQVLTINDFQVKNSKHYQDKKLILLQILDTYKTNITNISITNTDKVSLLKYEQTNLDNNKILSTLIGQQSQLTDANQLKLTSLFLTNMTFYNNTIINRIIQINYLYQLEINNATIKTINIGNQISSPIFASNLLQINLKVLDIENIQNFQDSLITVQQVTFIDISFSKFLNLKTIGSGAAANFTECNQIQLNQNSFLNLKSLQNGGAIVILHTPNSVQLNNNFFIDCSCQSGSGGALYAQNSIFQSILSNQFTGNQALLGSGGAIYLENSDILLFLQNLFENNSAQIGGALRYTLLRPKVLLNVSRQVRFLSYQNTFQNNKAFLYGQDLGSYPTKLIMKGQLNQELVVQDIQSGSQPLKPIEIQFVDEENEVINFPFQNQTNLESSILSQYQQYQLVIKSNNIDLSGILTQQYNYEKKAFIFEVQMIYLPNKNSTFSIQSDSKIQMFTSSIEQNVQNLIINATIKAIFRPCLIGEEQRSIDNHIICFQCPQGYYSILDPMKNSTHQCQVCPQGTVSCQSNQLNLQNGYWRANNETDQVIECDSGGAFCVPEDSNNKFGCLEGHVGPICSLCDNYQKVWDTKYTAINTKGDCAKCSQSINALNMIFYIVLAGIIFGYLMTQIQKQVIICQQKILVRYVKIVFNTIVSRNAISTVTVTFFKQLTSYLQFLMLIRQLQLETPSFSQYFEYAGGNPSAVFKYNLDCFAPQFEKRDVPIYVIRVLWTMVQPLTLFIAIQIVFLLYPKRSYISTQHGYLTFLIIYIFYFPSINDITISALSCRQIGTKSYIQLDFNQLCWDQNHIKYTLRLIAPIFVIVNFIIPAILFIKMNQLRKNLHSLLFKINYQYGYLFQEYKQEAYYWELVKLFIRVSTIFTIKMFSTSVYVQGFIIVAYLSIFKELSLRIQPYNQQFFNQIEVTSLNTIIFTFYILLYANYQNNQIVSQVVWILVYLLNGLFLGKLFFFCVENVLLKIPIFKYVANRIYLVRLPFFKTIRLKFNIPNENLTRKSLKYWKKLRITFHLSKNKDEFIEKFSKKIRQKVIKSNTIQVRQSFIKTPSKTAFRNKSKSLFFQDPLPLSSRSQSIVFSNVNLKKK</sequence>
<feature type="transmembrane region" description="Helical" evidence="1">
    <location>
        <begin position="2845"/>
        <end position="2863"/>
    </location>
</feature>
<dbReference type="Proteomes" id="UP000009168">
    <property type="component" value="Unassembled WGS sequence"/>
</dbReference>
<keyword evidence="2" id="KW-0732">Signal</keyword>
<feature type="transmembrane region" description="Helical" evidence="1">
    <location>
        <begin position="3185"/>
        <end position="3204"/>
    </location>
</feature>